<dbReference type="PANTHER" id="PTHR11078">
    <property type="entry name" value="N UTILIZATION SUBSTANCE PROTEIN B-RELATED"/>
    <property type="match status" value="1"/>
</dbReference>
<dbReference type="GO" id="GO:0006353">
    <property type="term" value="P:DNA-templated transcription termination"/>
    <property type="evidence" value="ECO:0007669"/>
    <property type="project" value="InterPro"/>
</dbReference>
<keyword evidence="2" id="KW-0889">Transcription antitermination</keyword>
<dbReference type="SUPFAM" id="SSF48013">
    <property type="entry name" value="NusB-like"/>
    <property type="match status" value="1"/>
</dbReference>
<dbReference type="GO" id="GO:0005829">
    <property type="term" value="C:cytosol"/>
    <property type="evidence" value="ECO:0007669"/>
    <property type="project" value="TreeGrafter"/>
</dbReference>
<organism evidence="7 8">
    <name type="scientific">Bacteroides coprosuis DSM 18011</name>
    <dbReference type="NCBI Taxonomy" id="679937"/>
    <lineage>
        <taxon>Bacteria</taxon>
        <taxon>Pseudomonadati</taxon>
        <taxon>Bacteroidota</taxon>
        <taxon>Bacteroidia</taxon>
        <taxon>Bacteroidales</taxon>
        <taxon>Bacteroidaceae</taxon>
        <taxon>Bacteroides</taxon>
    </lineage>
</organism>
<keyword evidence="5" id="KW-0804">Transcription</keyword>
<sequence length="308" mass="36143">MINRVLIRLKLIQIVYAYYQNGDKTVKAAEKELLFSLSKAHDLYNYLLLLMIAVTDYAQERIDKAKSKLAPTREDLNPNLKFIQNKFIAQLSSNKMLQDYCENQKRSWTDDLNAVKDIYDKIVDSPLYKEYMESKDSSYQEDRELWRKLYKNFICQNETLDDSLEDISLYWNDDKEIVDTFIIKTIKKFKAEKGSDQPLLPEYKDDEDQEFAVRLLRQAIENEEYYRSLIGTHTKNWELDRIALMDVVLMQCALAEVLSFPNIPLSVTFNEYLDLAKLYSTHKSGGFINGTLDSIINQLKKEGKLMKN</sequence>
<dbReference type="EMBL" id="CM001167">
    <property type="protein sequence ID" value="EGJ72520.1"/>
    <property type="molecule type" value="Genomic_DNA"/>
</dbReference>
<protein>
    <submittedName>
        <fullName evidence="7">NusB antitermination factor</fullName>
    </submittedName>
</protein>
<dbReference type="Proteomes" id="UP000018439">
    <property type="component" value="Chromosome"/>
</dbReference>
<dbReference type="NCBIfam" id="TIGR01951">
    <property type="entry name" value="nusB"/>
    <property type="match status" value="1"/>
</dbReference>
<evidence type="ECO:0000313" key="7">
    <source>
        <dbReference type="EMBL" id="EGJ72520.1"/>
    </source>
</evidence>
<dbReference type="InterPro" id="IPR011605">
    <property type="entry name" value="NusB_fam"/>
</dbReference>
<evidence type="ECO:0000256" key="3">
    <source>
        <dbReference type="ARBA" id="ARBA00022884"/>
    </source>
</evidence>
<dbReference type="InterPro" id="IPR006027">
    <property type="entry name" value="NusB_RsmB_TIM44"/>
</dbReference>
<dbReference type="AlphaFoldDB" id="F3ZNI5"/>
<keyword evidence="3" id="KW-0694">RNA-binding</keyword>
<evidence type="ECO:0000313" key="8">
    <source>
        <dbReference type="Proteomes" id="UP000018439"/>
    </source>
</evidence>
<dbReference type="STRING" id="679937.Bcop_2367"/>
<dbReference type="OrthoDB" id="9787568at2"/>
<dbReference type="GO" id="GO:0003723">
    <property type="term" value="F:RNA binding"/>
    <property type="evidence" value="ECO:0007669"/>
    <property type="project" value="UniProtKB-KW"/>
</dbReference>
<accession>F3ZNI5</accession>
<keyword evidence="4" id="KW-0805">Transcription regulation</keyword>
<dbReference type="GO" id="GO:0031564">
    <property type="term" value="P:transcription antitermination"/>
    <property type="evidence" value="ECO:0007669"/>
    <property type="project" value="UniProtKB-KW"/>
</dbReference>
<dbReference type="HOGENOM" id="CLU_058797_0_0_10"/>
<dbReference type="PANTHER" id="PTHR11078:SF3">
    <property type="entry name" value="ANTITERMINATION NUSB DOMAIN-CONTAINING PROTEIN"/>
    <property type="match status" value="1"/>
</dbReference>
<evidence type="ECO:0000256" key="1">
    <source>
        <dbReference type="ARBA" id="ARBA00005952"/>
    </source>
</evidence>
<evidence type="ECO:0000256" key="4">
    <source>
        <dbReference type="ARBA" id="ARBA00023015"/>
    </source>
</evidence>
<evidence type="ECO:0000256" key="5">
    <source>
        <dbReference type="ARBA" id="ARBA00023163"/>
    </source>
</evidence>
<evidence type="ECO:0000259" key="6">
    <source>
        <dbReference type="Pfam" id="PF01029"/>
    </source>
</evidence>
<evidence type="ECO:0000256" key="2">
    <source>
        <dbReference type="ARBA" id="ARBA00022814"/>
    </source>
</evidence>
<dbReference type="InterPro" id="IPR035926">
    <property type="entry name" value="NusB-like_sf"/>
</dbReference>
<reference evidence="7 8" key="1">
    <citation type="journal article" date="2011" name="Stand. Genomic Sci.">
        <title>Non-contiguous finished genome sequence of Bacteroides coprosuis type strain (PC139).</title>
        <authorList>
            <person name="Land M."/>
            <person name="Held B."/>
            <person name="Gronow S."/>
            <person name="Abt B."/>
            <person name="Lucas S."/>
            <person name="Del Rio T.G."/>
            <person name="Nolan M."/>
            <person name="Tice H."/>
            <person name="Cheng J.F."/>
            <person name="Pitluck S."/>
            <person name="Liolios K."/>
            <person name="Pagani I."/>
            <person name="Ivanova N."/>
            <person name="Mavromatis K."/>
            <person name="Mikhailova N."/>
            <person name="Pati A."/>
            <person name="Tapia R."/>
            <person name="Han C."/>
            <person name="Goodwin L."/>
            <person name="Chen A."/>
            <person name="Palaniappan K."/>
            <person name="Hauser L."/>
            <person name="Brambilla E.M."/>
            <person name="Rohde M."/>
            <person name="Goker M."/>
            <person name="Detter J.C."/>
            <person name="Woyke T."/>
            <person name="Bristow J."/>
            <person name="Eisen J.A."/>
            <person name="Markowitz V."/>
            <person name="Hugenholtz P."/>
            <person name="Kyrpides N.C."/>
            <person name="Klenk H.P."/>
            <person name="Lapidus A."/>
        </authorList>
    </citation>
    <scope>NUCLEOTIDE SEQUENCE</scope>
    <source>
        <strain evidence="7 8">DSM 18011</strain>
    </source>
</reference>
<dbReference type="eggNOG" id="COG0781">
    <property type="taxonomic scope" value="Bacteria"/>
</dbReference>
<comment type="similarity">
    <text evidence="1">Belongs to the NusB family.</text>
</comment>
<proteinExistence type="inferred from homology"/>
<name>F3ZNI5_9BACE</name>
<dbReference type="Gene3D" id="1.10.940.10">
    <property type="entry name" value="NusB-like"/>
    <property type="match status" value="1"/>
</dbReference>
<keyword evidence="8" id="KW-1185">Reference proteome</keyword>
<gene>
    <name evidence="7" type="ORF">Bcop_2367</name>
</gene>
<feature type="domain" description="NusB/RsmB/TIM44" evidence="6">
    <location>
        <begin position="202"/>
        <end position="296"/>
    </location>
</feature>
<dbReference type="Pfam" id="PF01029">
    <property type="entry name" value="NusB"/>
    <property type="match status" value="1"/>
</dbReference>